<reference evidence="2 3" key="1">
    <citation type="submission" date="2014-07" db="EMBL/GenBank/DDBJ databases">
        <title>Unique and conserved regions in Vibrio harveyi and related species in comparison with the shrimp pathogen Vibrio harveyi CAIM 1792.</title>
        <authorList>
            <person name="Espinoza-Valles I."/>
            <person name="Vora G."/>
            <person name="Leekitcharoenphon P."/>
            <person name="Ussery D."/>
            <person name="Hoj L."/>
            <person name="Gomez-Gil B."/>
        </authorList>
    </citation>
    <scope>NUCLEOTIDE SEQUENCE [LARGE SCALE GENOMIC DNA]</scope>
    <source>
        <strain evidence="3">CAIM 1854 / LMG 25443</strain>
    </source>
</reference>
<keyword evidence="1" id="KW-0472">Membrane</keyword>
<protein>
    <submittedName>
        <fullName evidence="2">DNA mismatch repair protein</fullName>
    </submittedName>
</protein>
<organism evidence="2 3">
    <name type="scientific">Vibrio owensii CAIM 1854 = LMG 25443</name>
    <dbReference type="NCBI Taxonomy" id="1229493"/>
    <lineage>
        <taxon>Bacteria</taxon>
        <taxon>Pseudomonadati</taxon>
        <taxon>Pseudomonadota</taxon>
        <taxon>Gammaproteobacteria</taxon>
        <taxon>Vibrionales</taxon>
        <taxon>Vibrionaceae</taxon>
        <taxon>Vibrio</taxon>
    </lineage>
</organism>
<gene>
    <name evidence="2" type="ORF">H735_29940</name>
</gene>
<proteinExistence type="predicted"/>
<name>A0A0C1YIF9_9VIBR</name>
<evidence type="ECO:0000313" key="2">
    <source>
        <dbReference type="EMBL" id="KIF45070.1"/>
    </source>
</evidence>
<accession>A0A0C1YIF9</accession>
<dbReference type="AlphaFoldDB" id="A0A0C1YIF9"/>
<feature type="transmembrane region" description="Helical" evidence="1">
    <location>
        <begin position="12"/>
        <end position="33"/>
    </location>
</feature>
<dbReference type="Proteomes" id="UP000031586">
    <property type="component" value="Unassembled WGS sequence"/>
</dbReference>
<dbReference type="EMBL" id="JPRD01000088">
    <property type="protein sequence ID" value="KIF45070.1"/>
    <property type="molecule type" value="Genomic_DNA"/>
</dbReference>
<dbReference type="PATRIC" id="fig|1229493.5.peg.6063"/>
<keyword evidence="1" id="KW-0812">Transmembrane</keyword>
<comment type="caution">
    <text evidence="2">The sequence shown here is derived from an EMBL/GenBank/DDBJ whole genome shotgun (WGS) entry which is preliminary data.</text>
</comment>
<keyword evidence="1" id="KW-1133">Transmembrane helix</keyword>
<evidence type="ECO:0000256" key="1">
    <source>
        <dbReference type="SAM" id="Phobius"/>
    </source>
</evidence>
<dbReference type="RefSeq" id="WP_020197926.1">
    <property type="nucleotide sequence ID" value="NZ_BAOH01000167.1"/>
</dbReference>
<evidence type="ECO:0000313" key="3">
    <source>
        <dbReference type="Proteomes" id="UP000031586"/>
    </source>
</evidence>
<sequence length="177" mass="19961">MVKNATYLPPAWLLVLIGLVLNIAAIVLTSVVLDKLGKETSLLADQKTDNLYSIQLAWNSVETLERKREVLLLHLHLSPSEAVSEEMNQVLQGHLSAWTGEKVSAIEITQLPNLMSEINQAQANYRNRIDSYYLENLEVTEVMLSLEEKTAWYKSIGLFLQVFGLTLILARDLARKP</sequence>